<evidence type="ECO:0000313" key="2">
    <source>
        <dbReference type="EMBL" id="MBO1304729.1"/>
    </source>
</evidence>
<feature type="transmembrane region" description="Helical" evidence="1">
    <location>
        <begin position="12"/>
        <end position="28"/>
    </location>
</feature>
<keyword evidence="1" id="KW-0812">Transmembrane</keyword>
<name>A0ABS3L8H3_9ENTE</name>
<comment type="caution">
    <text evidence="2">The sequence shown here is derived from an EMBL/GenBank/DDBJ whole genome shotgun (WGS) entry which is preliminary data.</text>
</comment>
<keyword evidence="1" id="KW-1133">Transmembrane helix</keyword>
<evidence type="ECO:0000313" key="3">
    <source>
        <dbReference type="Proteomes" id="UP000664601"/>
    </source>
</evidence>
<reference evidence="2 3" key="1">
    <citation type="submission" date="2021-03" db="EMBL/GenBank/DDBJ databases">
        <title>Enterococcal diversity collection.</title>
        <authorList>
            <person name="Gilmore M.S."/>
            <person name="Schwartzman J."/>
            <person name="Van Tyne D."/>
            <person name="Martin M."/>
            <person name="Earl A.M."/>
            <person name="Manson A.L."/>
            <person name="Straub T."/>
            <person name="Salamzade R."/>
            <person name="Saavedra J."/>
            <person name="Lebreton F."/>
            <person name="Prichula J."/>
            <person name="Schaufler K."/>
            <person name="Gaca A."/>
            <person name="Sgardioli B."/>
            <person name="Wagenaar J."/>
            <person name="Strong T."/>
        </authorList>
    </citation>
    <scope>NUCLEOTIDE SEQUENCE [LARGE SCALE GENOMIC DNA]</scope>
    <source>
        <strain evidence="2 3">669A</strain>
    </source>
</reference>
<proteinExistence type="predicted"/>
<dbReference type="Proteomes" id="UP000664601">
    <property type="component" value="Unassembled WGS sequence"/>
</dbReference>
<evidence type="ECO:0000256" key="1">
    <source>
        <dbReference type="SAM" id="Phobius"/>
    </source>
</evidence>
<keyword evidence="1" id="KW-0472">Membrane</keyword>
<feature type="transmembrane region" description="Helical" evidence="1">
    <location>
        <begin position="130"/>
        <end position="152"/>
    </location>
</feature>
<dbReference type="Pfam" id="PF12679">
    <property type="entry name" value="ABC2_membrane_2"/>
    <property type="match status" value="1"/>
</dbReference>
<accession>A0ABS3L8H3</accession>
<feature type="transmembrane region" description="Helical" evidence="1">
    <location>
        <begin position="223"/>
        <end position="242"/>
    </location>
</feature>
<dbReference type="RefSeq" id="WP_207671668.1">
    <property type="nucleotide sequence ID" value="NZ_JAFREM010000002.1"/>
</dbReference>
<feature type="transmembrane region" description="Helical" evidence="1">
    <location>
        <begin position="48"/>
        <end position="68"/>
    </location>
</feature>
<keyword evidence="3" id="KW-1185">Reference proteome</keyword>
<sequence length="248" mass="27068">MGKLLSANFQRLWLNGTFWVTVLVIIGLESTFCLKLDDQGSYPADMLLLFFFQMIGVVIAVFSSLFNGTEYQDGTIRNKLVVGHKRSHVYFANLVTGFAAVTILFLAGVITGSVLGGLLYEPVQNELGTIVLAGGIGWLACLAFTALFNLVGMLSASKATTAVICILSAFILMFYSLSHYQQLIRPGVVTGTKRATYQFLLDLNPNGQLLQAMSYDVDAAGRMILFSSAVVVLCSVIGVFFFRKKDLK</sequence>
<dbReference type="PANTHER" id="PTHR37305:SF1">
    <property type="entry name" value="MEMBRANE PROTEIN"/>
    <property type="match status" value="1"/>
</dbReference>
<dbReference type="EMBL" id="JAFREM010000002">
    <property type="protein sequence ID" value="MBO1304729.1"/>
    <property type="molecule type" value="Genomic_DNA"/>
</dbReference>
<gene>
    <name evidence="2" type="ORF">JZO70_01040</name>
</gene>
<feature type="transmembrane region" description="Helical" evidence="1">
    <location>
        <begin position="89"/>
        <end position="110"/>
    </location>
</feature>
<organism evidence="2 3">
    <name type="scientific">Candidatus Enterococcus moelleringii</name>
    <dbReference type="NCBI Taxonomy" id="2815325"/>
    <lineage>
        <taxon>Bacteria</taxon>
        <taxon>Bacillati</taxon>
        <taxon>Bacillota</taxon>
        <taxon>Bacilli</taxon>
        <taxon>Lactobacillales</taxon>
        <taxon>Enterococcaceae</taxon>
        <taxon>Enterococcus</taxon>
    </lineage>
</organism>
<feature type="transmembrane region" description="Helical" evidence="1">
    <location>
        <begin position="159"/>
        <end position="177"/>
    </location>
</feature>
<protein>
    <submittedName>
        <fullName evidence="2">ABC transporter permease subunit</fullName>
    </submittedName>
</protein>
<dbReference type="PANTHER" id="PTHR37305">
    <property type="entry name" value="INTEGRAL MEMBRANE PROTEIN-RELATED"/>
    <property type="match status" value="1"/>
</dbReference>